<feature type="domain" description="DNA circulation N-terminal" evidence="1">
    <location>
        <begin position="12"/>
        <end position="99"/>
    </location>
</feature>
<feature type="non-terminal residue" evidence="2">
    <location>
        <position position="230"/>
    </location>
</feature>
<comment type="caution">
    <text evidence="2">The sequence shown here is derived from an EMBL/GenBank/DDBJ whole genome shotgun (WGS) entry which is preliminary data.</text>
</comment>
<accession>A0A0F9N7N4</accession>
<dbReference type="InterPro" id="IPR009826">
    <property type="entry name" value="DNA_circ_N"/>
</dbReference>
<sequence>MAEDQFEDLLFTASYAGLEIDIVSTSDDISRTLISHEYPFRDGAVLEDTGAVPRRTDCTIVFMPTSTRPDMIERFGQFQALINDPDRTPRVFCHPLTGVYDALPENVTFDLNAEDRDFITMQVTFVEAGLDPAAFQVRVDLTVGAGVAETAAAETDINDAVAADLTLATIDDSPDDIAADSLTTAESWRDDPTISQRQINLELNGLSNRINDAVDELELATNLQSYPTLR</sequence>
<protein>
    <recommendedName>
        <fullName evidence="1">DNA circulation N-terminal domain-containing protein</fullName>
    </recommendedName>
</protein>
<evidence type="ECO:0000313" key="2">
    <source>
        <dbReference type="EMBL" id="KKM84775.1"/>
    </source>
</evidence>
<dbReference type="AlphaFoldDB" id="A0A0F9N7N4"/>
<proteinExistence type="predicted"/>
<reference evidence="2" key="1">
    <citation type="journal article" date="2015" name="Nature">
        <title>Complex archaea that bridge the gap between prokaryotes and eukaryotes.</title>
        <authorList>
            <person name="Spang A."/>
            <person name="Saw J.H."/>
            <person name="Jorgensen S.L."/>
            <person name="Zaremba-Niedzwiedzka K."/>
            <person name="Martijn J."/>
            <person name="Lind A.E."/>
            <person name="van Eijk R."/>
            <person name="Schleper C."/>
            <person name="Guy L."/>
            <person name="Ettema T.J."/>
        </authorList>
    </citation>
    <scope>NUCLEOTIDE SEQUENCE</scope>
</reference>
<gene>
    <name evidence="2" type="ORF">LCGC14_1295820</name>
</gene>
<dbReference type="EMBL" id="LAZR01007515">
    <property type="protein sequence ID" value="KKM84775.1"/>
    <property type="molecule type" value="Genomic_DNA"/>
</dbReference>
<evidence type="ECO:0000259" key="1">
    <source>
        <dbReference type="Pfam" id="PF07157"/>
    </source>
</evidence>
<name>A0A0F9N7N4_9ZZZZ</name>
<dbReference type="Pfam" id="PF07157">
    <property type="entry name" value="DNA_circ_N"/>
    <property type="match status" value="1"/>
</dbReference>
<organism evidence="2">
    <name type="scientific">marine sediment metagenome</name>
    <dbReference type="NCBI Taxonomy" id="412755"/>
    <lineage>
        <taxon>unclassified sequences</taxon>
        <taxon>metagenomes</taxon>
        <taxon>ecological metagenomes</taxon>
    </lineage>
</organism>